<evidence type="ECO:0000313" key="3">
    <source>
        <dbReference type="Proteomes" id="UP000318801"/>
    </source>
</evidence>
<gene>
    <name evidence="2" type="ORF">FJU08_02730</name>
</gene>
<evidence type="ECO:0000313" key="2">
    <source>
        <dbReference type="EMBL" id="TPW33492.1"/>
    </source>
</evidence>
<dbReference type="EMBL" id="VHLG01000001">
    <property type="protein sequence ID" value="TPW33492.1"/>
    <property type="molecule type" value="Genomic_DNA"/>
</dbReference>
<sequence>MSFTYWVLAIVVIGIAVFFFMSRKSEKKVSEDSLSADDANGWAKREFGRAFPDDKVDDVICNSDMDAFFLKLHDGHIGMYRSKRGHGQAAKLEQRDYRLRALPEPNGLQVDLPEKDFFSGNYFFETEKQAAEVSTWLLNGR</sequence>
<dbReference type="RefSeq" id="WP_141147431.1">
    <property type="nucleotide sequence ID" value="NZ_VHLG01000001.1"/>
</dbReference>
<organism evidence="2 3">
    <name type="scientific">Martelella alba</name>
    <dbReference type="NCBI Taxonomy" id="2590451"/>
    <lineage>
        <taxon>Bacteria</taxon>
        <taxon>Pseudomonadati</taxon>
        <taxon>Pseudomonadota</taxon>
        <taxon>Alphaproteobacteria</taxon>
        <taxon>Hyphomicrobiales</taxon>
        <taxon>Aurantimonadaceae</taxon>
        <taxon>Martelella</taxon>
    </lineage>
</organism>
<keyword evidence="1" id="KW-0812">Transmembrane</keyword>
<accession>A0A506UJM2</accession>
<reference evidence="2 3" key="1">
    <citation type="submission" date="2019-06" db="EMBL/GenBank/DDBJ databases">
        <authorList>
            <person name="Li M."/>
        </authorList>
    </citation>
    <scope>NUCLEOTIDE SEQUENCE [LARGE SCALE GENOMIC DNA]</scope>
    <source>
        <strain evidence="2 3">BGMRC2036</strain>
    </source>
</reference>
<proteinExistence type="predicted"/>
<evidence type="ECO:0000256" key="1">
    <source>
        <dbReference type="SAM" id="Phobius"/>
    </source>
</evidence>
<dbReference type="OrthoDB" id="8445114at2"/>
<name>A0A506UJM2_9HYPH</name>
<keyword evidence="1" id="KW-1133">Transmembrane helix</keyword>
<keyword evidence="1" id="KW-0472">Membrane</keyword>
<comment type="caution">
    <text evidence="2">The sequence shown here is derived from an EMBL/GenBank/DDBJ whole genome shotgun (WGS) entry which is preliminary data.</text>
</comment>
<protein>
    <submittedName>
        <fullName evidence="2">Uncharacterized protein</fullName>
    </submittedName>
</protein>
<dbReference type="Proteomes" id="UP000318801">
    <property type="component" value="Unassembled WGS sequence"/>
</dbReference>
<keyword evidence="3" id="KW-1185">Reference proteome</keyword>
<dbReference type="AlphaFoldDB" id="A0A506UJM2"/>
<feature type="transmembrane region" description="Helical" evidence="1">
    <location>
        <begin position="6"/>
        <end position="22"/>
    </location>
</feature>